<feature type="binding site" evidence="11">
    <location>
        <position position="217"/>
    </location>
    <ligand>
        <name>[4Fe-4S] cluster</name>
        <dbReference type="ChEBI" id="CHEBI:49883"/>
    </ligand>
</feature>
<evidence type="ECO:0000256" key="11">
    <source>
        <dbReference type="HAMAP-Rule" id="MF_02205"/>
    </source>
</evidence>
<proteinExistence type="inferred from homology"/>
<sequence>MIPSEIKKEIQQAYSSFLSSQGLNPRGGQRQMIADIANYLCAIKRDAKGKRLGLEKACVIEAGTGTGKTLAYLVSTIPTARYLRKKLIVSTATVTLQEQLINKDLPQLKQQSKLDFDFALAKGRGRYLCISRLEQLLATEETNLDLFLGEGAGSRSEDDKAGDEDDEVLSQKQLQFLYNQYASMAWDGEFDHLQEQISGTARGMLTADNRSCTNRACDHFNHCPYYMARGKWETTDVLVCNHDLVLADLALGGGVILPPPEDCIFVFDEAHHLSDKALSHFSHRVQLQSSRQWLKQSSKTLTELSKFLNSSRALQDTIAELITSTGQIDSAFEALYHRFEALIREQGGEAEIEGEMLRFSMGVLPDDIAEIIKEVKLLTAFYNRGCERLFNYTKDGLSEEQDKKEAMNRSDAEYWYPQMGAIYQRSELTSGLFSLFSQQAESDNIDSDEAEDKETTKESGAEATEQSGAEIDGDADTVKPQRVPRPVAKWVSREIHGDFVDMALSASPIIADSILANGLWRRAFACVLTSATLSVNQMFSSMLFKMGLPADSHLRILSSPFNYNEHCLLQVPKRIHPPNLAEKHTEDVTAFITELVEPCLNQIPEEKDFCTRYLSEPDSDTATPVTEYLNYMHRGILVLFSSRKQLNDVFFQLDRAVREVILRQDDMTKSEVIKRHRENIDANRLSVLFGLASFAEGLDLPGRYLTHVVIAKLPFAVPNDPLEAALSEWIEARGGNPFFEITVPETAVRLKQACGRLIRKEQDKGVISLLDSRILQKSYGRLLRNSLPDYFWLEHQA</sequence>
<keyword evidence="10 11" id="KW-0413">Isomerase</keyword>
<feature type="binding site" evidence="11">
    <location>
        <position position="223"/>
    </location>
    <ligand>
        <name>[4Fe-4S] cluster</name>
        <dbReference type="ChEBI" id="CHEBI:49883"/>
    </ligand>
</feature>
<comment type="cofactor">
    <cofactor evidence="11">
        <name>[4Fe-4S] cluster</name>
        <dbReference type="ChEBI" id="CHEBI:49883"/>
    </cofactor>
    <text evidence="11">Binds 1 [4Fe-4S] cluster.</text>
</comment>
<evidence type="ECO:0000256" key="2">
    <source>
        <dbReference type="ARBA" id="ARBA00022723"/>
    </source>
</evidence>
<evidence type="ECO:0000256" key="12">
    <source>
        <dbReference type="SAM" id="MobiDB-lite"/>
    </source>
</evidence>
<dbReference type="InterPro" id="IPR045028">
    <property type="entry name" value="DinG/Rad3-like"/>
</dbReference>
<evidence type="ECO:0000256" key="10">
    <source>
        <dbReference type="ARBA" id="ARBA00023235"/>
    </source>
</evidence>
<keyword evidence="4 11" id="KW-0378">Hydrolase</keyword>
<dbReference type="RefSeq" id="WP_087462265.1">
    <property type="nucleotide sequence ID" value="NZ_CP021425.1"/>
</dbReference>
<feature type="region of interest" description="Disordered" evidence="12">
    <location>
        <begin position="442"/>
        <end position="480"/>
    </location>
</feature>
<dbReference type="KEGG" id="ome:OLMES_3322"/>
<evidence type="ECO:0000256" key="9">
    <source>
        <dbReference type="ARBA" id="ARBA00023125"/>
    </source>
</evidence>
<comment type="similarity">
    <text evidence="11">Belongs to the helicase family. DinG subfamily. Type 1 sub-subfamily.</text>
</comment>
<gene>
    <name evidence="11" type="primary">dinG</name>
    <name evidence="14" type="ORF">OLMES_3322</name>
</gene>
<dbReference type="SMART" id="SM00491">
    <property type="entry name" value="HELICc2"/>
    <property type="match status" value="1"/>
</dbReference>
<keyword evidence="1 11" id="KW-0004">4Fe-4S</keyword>
<evidence type="ECO:0000313" key="14">
    <source>
        <dbReference type="EMBL" id="ARU57362.1"/>
    </source>
</evidence>
<keyword evidence="6 11" id="KW-0067">ATP-binding</keyword>
<dbReference type="GO" id="GO:0006281">
    <property type="term" value="P:DNA repair"/>
    <property type="evidence" value="ECO:0007669"/>
    <property type="project" value="TreeGrafter"/>
</dbReference>
<comment type="function">
    <text evidence="11">DNA-dependent ATPase and 5'-3' DNA helicase. Unwinds D-loops, R-loops, forked DNA and G-quadruplex DNA.</text>
</comment>
<evidence type="ECO:0000256" key="8">
    <source>
        <dbReference type="ARBA" id="ARBA00023014"/>
    </source>
</evidence>
<dbReference type="AlphaFoldDB" id="A0A1Y0IA08"/>
<dbReference type="OrthoDB" id="9805194at2"/>
<dbReference type="GO" id="GO:0005524">
    <property type="term" value="F:ATP binding"/>
    <property type="evidence" value="ECO:0007669"/>
    <property type="project" value="UniProtKB-UniRule"/>
</dbReference>
<feature type="binding site" evidence="11">
    <location>
        <position position="212"/>
    </location>
    <ligand>
        <name>[4Fe-4S] cluster</name>
        <dbReference type="ChEBI" id="CHEBI:49883"/>
    </ligand>
</feature>
<keyword evidence="9 11" id="KW-0238">DNA-binding</keyword>
<evidence type="ECO:0000256" key="1">
    <source>
        <dbReference type="ARBA" id="ARBA00022485"/>
    </source>
</evidence>
<evidence type="ECO:0000256" key="3">
    <source>
        <dbReference type="ARBA" id="ARBA00022741"/>
    </source>
</evidence>
<keyword evidence="8 11" id="KW-0411">Iron-sulfur</keyword>
<organism evidence="14 15">
    <name type="scientific">Oleiphilus messinensis</name>
    <dbReference type="NCBI Taxonomy" id="141451"/>
    <lineage>
        <taxon>Bacteria</taxon>
        <taxon>Pseudomonadati</taxon>
        <taxon>Pseudomonadota</taxon>
        <taxon>Gammaproteobacteria</taxon>
        <taxon>Oceanospirillales</taxon>
        <taxon>Oleiphilaceae</taxon>
        <taxon>Oleiphilus</taxon>
    </lineage>
</organism>
<accession>A0A1Y0IA08</accession>
<dbReference type="GO" id="GO:0033677">
    <property type="term" value="F:DNA/RNA helicase activity"/>
    <property type="evidence" value="ECO:0007669"/>
    <property type="project" value="TreeGrafter"/>
</dbReference>
<dbReference type="Gene3D" id="3.40.50.300">
    <property type="entry name" value="P-loop containing nucleotide triphosphate hydrolases"/>
    <property type="match status" value="2"/>
</dbReference>
<dbReference type="InterPro" id="IPR039000">
    <property type="entry name" value="DinG_proteobact"/>
</dbReference>
<evidence type="ECO:0000256" key="5">
    <source>
        <dbReference type="ARBA" id="ARBA00022806"/>
    </source>
</evidence>
<evidence type="ECO:0000313" key="15">
    <source>
        <dbReference type="Proteomes" id="UP000196027"/>
    </source>
</evidence>
<dbReference type="GO" id="GO:0051539">
    <property type="term" value="F:4 iron, 4 sulfur cluster binding"/>
    <property type="evidence" value="ECO:0007669"/>
    <property type="project" value="UniProtKB-UniRule"/>
</dbReference>
<feature type="domain" description="Helicase ATP-binding" evidence="13">
    <location>
        <begin position="15"/>
        <end position="325"/>
    </location>
</feature>
<feature type="compositionally biased region" description="Acidic residues" evidence="12">
    <location>
        <begin position="443"/>
        <end position="452"/>
    </location>
</feature>
<evidence type="ECO:0000256" key="6">
    <source>
        <dbReference type="ARBA" id="ARBA00022840"/>
    </source>
</evidence>
<dbReference type="GO" id="GO:0016887">
    <property type="term" value="F:ATP hydrolysis activity"/>
    <property type="evidence" value="ECO:0007669"/>
    <property type="project" value="RHEA"/>
</dbReference>
<dbReference type="GO" id="GO:0003677">
    <property type="term" value="F:DNA binding"/>
    <property type="evidence" value="ECO:0007669"/>
    <property type="project" value="UniProtKB-UniRule"/>
</dbReference>
<name>A0A1Y0IA08_9GAMM</name>
<protein>
    <recommendedName>
        <fullName evidence="11">ATP-dependent DNA helicase DinG</fullName>
        <ecNumber evidence="11">5.6.2.3</ecNumber>
    </recommendedName>
    <alternativeName>
        <fullName evidence="11">DNA 5'-3' helicase DinG</fullName>
    </alternativeName>
</protein>
<keyword evidence="3 11" id="KW-0547">Nucleotide-binding</keyword>
<dbReference type="InterPro" id="IPR006555">
    <property type="entry name" value="ATP-dep_Helicase_C"/>
</dbReference>
<dbReference type="SUPFAM" id="SSF52540">
    <property type="entry name" value="P-loop containing nucleoside triphosphate hydrolases"/>
    <property type="match status" value="1"/>
</dbReference>
<dbReference type="PROSITE" id="PS51193">
    <property type="entry name" value="HELICASE_ATP_BIND_2"/>
    <property type="match status" value="1"/>
</dbReference>
<dbReference type="Proteomes" id="UP000196027">
    <property type="component" value="Chromosome"/>
</dbReference>
<evidence type="ECO:0000256" key="4">
    <source>
        <dbReference type="ARBA" id="ARBA00022801"/>
    </source>
</evidence>
<comment type="catalytic activity">
    <reaction evidence="11">
        <text>ATP + H2O = ADP + phosphate + H(+)</text>
        <dbReference type="Rhea" id="RHEA:13065"/>
        <dbReference type="ChEBI" id="CHEBI:15377"/>
        <dbReference type="ChEBI" id="CHEBI:15378"/>
        <dbReference type="ChEBI" id="CHEBI:30616"/>
        <dbReference type="ChEBI" id="CHEBI:43474"/>
        <dbReference type="ChEBI" id="CHEBI:456216"/>
        <dbReference type="EC" id="5.6.2.3"/>
    </reaction>
</comment>
<feature type="binding site" evidence="11">
    <location>
        <position position="129"/>
    </location>
    <ligand>
        <name>[4Fe-4S] cluster</name>
        <dbReference type="ChEBI" id="CHEBI:49883"/>
    </ligand>
</feature>
<keyword evidence="15" id="KW-1185">Reference proteome</keyword>
<dbReference type="GO" id="GO:0043139">
    <property type="term" value="F:5'-3' DNA helicase activity"/>
    <property type="evidence" value="ECO:0007669"/>
    <property type="project" value="UniProtKB-UniRule"/>
</dbReference>
<dbReference type="GO" id="GO:0009432">
    <property type="term" value="P:SOS response"/>
    <property type="evidence" value="ECO:0007669"/>
    <property type="project" value="TreeGrafter"/>
</dbReference>
<evidence type="ECO:0000256" key="7">
    <source>
        <dbReference type="ARBA" id="ARBA00023004"/>
    </source>
</evidence>
<dbReference type="InterPro" id="IPR010614">
    <property type="entry name" value="RAD3-like_helicase_DEAD"/>
</dbReference>
<keyword evidence="7 11" id="KW-0408">Iron</keyword>
<dbReference type="EC" id="5.6.2.3" evidence="11"/>
<dbReference type="InterPro" id="IPR027417">
    <property type="entry name" value="P-loop_NTPase"/>
</dbReference>
<keyword evidence="2 11" id="KW-0479">Metal-binding</keyword>
<evidence type="ECO:0000259" key="13">
    <source>
        <dbReference type="PROSITE" id="PS51193"/>
    </source>
</evidence>
<dbReference type="HAMAP" id="MF_02205">
    <property type="entry name" value="DinG_proteobact"/>
    <property type="match status" value="1"/>
</dbReference>
<dbReference type="PANTHER" id="PTHR11472:SF59">
    <property type="entry name" value="ATP-DEPENDENT DNA HELICASE DING"/>
    <property type="match status" value="1"/>
</dbReference>
<keyword evidence="5 11" id="KW-0347">Helicase</keyword>
<reference evidence="14 15" key="1">
    <citation type="submission" date="2017-05" db="EMBL/GenBank/DDBJ databases">
        <title>Genomic insights into alkan degradation activity of Oleiphilus messinensis.</title>
        <authorList>
            <person name="Kozyavkin S.A."/>
            <person name="Slesarev A.I."/>
            <person name="Golyshin P.N."/>
            <person name="Korzhenkov A."/>
            <person name="Golyshina O.N."/>
            <person name="Toshchakov S.V."/>
        </authorList>
    </citation>
    <scope>NUCLEOTIDE SEQUENCE [LARGE SCALE GENOMIC DNA]</scope>
    <source>
        <strain evidence="14 15">ME102</strain>
    </source>
</reference>
<dbReference type="Pfam" id="PF13307">
    <property type="entry name" value="Helicase_C_2"/>
    <property type="match status" value="1"/>
</dbReference>
<dbReference type="InterPro" id="IPR014013">
    <property type="entry name" value="Helic_SF1/SF2_ATP-bd_DinG/Rad3"/>
</dbReference>
<dbReference type="PANTHER" id="PTHR11472">
    <property type="entry name" value="DNA REPAIR DEAD HELICASE RAD3/XP-D SUBFAMILY MEMBER"/>
    <property type="match status" value="1"/>
</dbReference>
<dbReference type="EMBL" id="CP021425">
    <property type="protein sequence ID" value="ARU57362.1"/>
    <property type="molecule type" value="Genomic_DNA"/>
</dbReference>
<dbReference type="GO" id="GO:0046872">
    <property type="term" value="F:metal ion binding"/>
    <property type="evidence" value="ECO:0007669"/>
    <property type="project" value="UniProtKB-KW"/>
</dbReference>
<dbReference type="Pfam" id="PF06733">
    <property type="entry name" value="DEAD_2"/>
    <property type="match status" value="1"/>
</dbReference>